<dbReference type="InterPro" id="IPR050109">
    <property type="entry name" value="HTH-type_TetR-like_transc_reg"/>
</dbReference>
<reference evidence="7 8" key="1">
    <citation type="submission" date="2022-02" db="EMBL/GenBank/DDBJ databases">
        <title>Uncovering new skin microbiome diversity through culturing and metagenomics.</title>
        <authorList>
            <person name="Conlan S."/>
            <person name="Deming C."/>
            <person name="Nisc Comparative Sequencing Program N."/>
            <person name="Segre J.A."/>
        </authorList>
    </citation>
    <scope>NUCLEOTIDE SEQUENCE [LARGE SCALE GENOMIC DNA]</scope>
    <source>
        <strain evidence="7 8">ACRQZ</strain>
    </source>
</reference>
<keyword evidence="2 4" id="KW-0238">DNA-binding</keyword>
<keyword evidence="3" id="KW-0804">Transcription</keyword>
<accession>A0ABS9Q3I5</accession>
<dbReference type="EMBL" id="JAKRCV010000019">
    <property type="protein sequence ID" value="MCG7321815.1"/>
    <property type="molecule type" value="Genomic_DNA"/>
</dbReference>
<dbReference type="PRINTS" id="PR00455">
    <property type="entry name" value="HTHTETR"/>
</dbReference>
<dbReference type="Gene3D" id="1.10.357.10">
    <property type="entry name" value="Tetracycline Repressor, domain 2"/>
    <property type="match status" value="1"/>
</dbReference>
<dbReference type="Pfam" id="PF21597">
    <property type="entry name" value="TetR_C_43"/>
    <property type="match status" value="1"/>
</dbReference>
<evidence type="ECO:0000313" key="8">
    <source>
        <dbReference type="Proteomes" id="UP001521931"/>
    </source>
</evidence>
<organism evidence="7 8">
    <name type="scientific">Arsenicicoccus bolidensis</name>
    <dbReference type="NCBI Taxonomy" id="229480"/>
    <lineage>
        <taxon>Bacteria</taxon>
        <taxon>Bacillati</taxon>
        <taxon>Actinomycetota</taxon>
        <taxon>Actinomycetes</taxon>
        <taxon>Micrococcales</taxon>
        <taxon>Intrasporangiaceae</taxon>
        <taxon>Arsenicicoccus</taxon>
    </lineage>
</organism>
<evidence type="ECO:0000256" key="4">
    <source>
        <dbReference type="PROSITE-ProRule" id="PRU00335"/>
    </source>
</evidence>
<evidence type="ECO:0000256" key="2">
    <source>
        <dbReference type="ARBA" id="ARBA00023125"/>
    </source>
</evidence>
<evidence type="ECO:0000256" key="3">
    <source>
        <dbReference type="ARBA" id="ARBA00023163"/>
    </source>
</evidence>
<evidence type="ECO:0000256" key="5">
    <source>
        <dbReference type="SAM" id="MobiDB-lite"/>
    </source>
</evidence>
<dbReference type="Pfam" id="PF00440">
    <property type="entry name" value="TetR_N"/>
    <property type="match status" value="1"/>
</dbReference>
<dbReference type="InterPro" id="IPR009057">
    <property type="entry name" value="Homeodomain-like_sf"/>
</dbReference>
<sequence>METTAGMTDARCPGSGLRSDAARRRRQIVEAASQLFADEGPDVPMERIAAAAGVGVGTLYRRFPDRIALAAAVTEATLEEMAELFRDAAHGQGTAWDGLVAVLTHRTPLRLSLGSVQALSAGATVALRADPRRRRLQVEVLEALTELVQAAQAEGSVRQDVGPGDVALLLSMIRRRPTVPDDAAVRAMALILDALSARAAGTLPGAPFSVADVGFPVRVDVPDD</sequence>
<dbReference type="InterPro" id="IPR049445">
    <property type="entry name" value="TetR_SbtR-like_C"/>
</dbReference>
<dbReference type="RefSeq" id="WP_239263719.1">
    <property type="nucleotide sequence ID" value="NZ_JAKRCV010000019.1"/>
</dbReference>
<dbReference type="InterPro" id="IPR036271">
    <property type="entry name" value="Tet_transcr_reg_TetR-rel_C_sf"/>
</dbReference>
<dbReference type="SUPFAM" id="SSF46689">
    <property type="entry name" value="Homeodomain-like"/>
    <property type="match status" value="1"/>
</dbReference>
<evidence type="ECO:0000313" key="7">
    <source>
        <dbReference type="EMBL" id="MCG7321815.1"/>
    </source>
</evidence>
<feature type="region of interest" description="Disordered" evidence="5">
    <location>
        <begin position="1"/>
        <end position="21"/>
    </location>
</feature>
<dbReference type="SUPFAM" id="SSF48498">
    <property type="entry name" value="Tetracyclin repressor-like, C-terminal domain"/>
    <property type="match status" value="1"/>
</dbReference>
<dbReference type="PANTHER" id="PTHR30055:SF234">
    <property type="entry name" value="HTH-TYPE TRANSCRIPTIONAL REGULATOR BETI"/>
    <property type="match status" value="1"/>
</dbReference>
<keyword evidence="1" id="KW-0805">Transcription regulation</keyword>
<comment type="caution">
    <text evidence="7">The sequence shown here is derived from an EMBL/GenBank/DDBJ whole genome shotgun (WGS) entry which is preliminary data.</text>
</comment>
<dbReference type="Proteomes" id="UP001521931">
    <property type="component" value="Unassembled WGS sequence"/>
</dbReference>
<dbReference type="PROSITE" id="PS50977">
    <property type="entry name" value="HTH_TETR_2"/>
    <property type="match status" value="1"/>
</dbReference>
<gene>
    <name evidence="7" type="ORF">MHL29_07935</name>
</gene>
<dbReference type="InterPro" id="IPR001647">
    <property type="entry name" value="HTH_TetR"/>
</dbReference>
<feature type="domain" description="HTH tetR-type" evidence="6">
    <location>
        <begin position="22"/>
        <end position="81"/>
    </location>
</feature>
<name>A0ABS9Q3I5_9MICO</name>
<evidence type="ECO:0000256" key="1">
    <source>
        <dbReference type="ARBA" id="ARBA00023015"/>
    </source>
</evidence>
<protein>
    <submittedName>
        <fullName evidence="7">TetR/AcrR family transcriptional regulator</fullName>
    </submittedName>
</protein>
<feature type="DNA-binding region" description="H-T-H motif" evidence="4">
    <location>
        <begin position="44"/>
        <end position="63"/>
    </location>
</feature>
<proteinExistence type="predicted"/>
<evidence type="ECO:0000259" key="6">
    <source>
        <dbReference type="PROSITE" id="PS50977"/>
    </source>
</evidence>
<keyword evidence="8" id="KW-1185">Reference proteome</keyword>
<dbReference type="PANTHER" id="PTHR30055">
    <property type="entry name" value="HTH-TYPE TRANSCRIPTIONAL REGULATOR RUTR"/>
    <property type="match status" value="1"/>
</dbReference>